<evidence type="ECO:0000313" key="10">
    <source>
        <dbReference type="Proteomes" id="UP000293036"/>
    </source>
</evidence>
<evidence type="ECO:0000256" key="5">
    <source>
        <dbReference type="ARBA" id="ARBA00022989"/>
    </source>
</evidence>
<dbReference type="Gene3D" id="1.10.3720.10">
    <property type="entry name" value="MetI-like"/>
    <property type="match status" value="1"/>
</dbReference>
<comment type="subcellular location">
    <subcellularLocation>
        <location evidence="1 7">Cell membrane</location>
        <topology evidence="1 7">Multi-pass membrane protein</topology>
    </subcellularLocation>
</comment>
<evidence type="ECO:0000259" key="8">
    <source>
        <dbReference type="PROSITE" id="PS50928"/>
    </source>
</evidence>
<evidence type="ECO:0000256" key="1">
    <source>
        <dbReference type="ARBA" id="ARBA00004651"/>
    </source>
</evidence>
<evidence type="ECO:0000256" key="2">
    <source>
        <dbReference type="ARBA" id="ARBA00022448"/>
    </source>
</evidence>
<keyword evidence="10" id="KW-1185">Reference proteome</keyword>
<evidence type="ECO:0000256" key="6">
    <source>
        <dbReference type="ARBA" id="ARBA00023136"/>
    </source>
</evidence>
<accession>A0A4Q9V053</accession>
<keyword evidence="3" id="KW-1003">Cell membrane</keyword>
<protein>
    <submittedName>
        <fullName evidence="9">ABC transporter permease subunit</fullName>
    </submittedName>
</protein>
<organism evidence="9 10">
    <name type="scientific">Arcanobacterium bovis</name>
    <dbReference type="NCBI Taxonomy" id="2529275"/>
    <lineage>
        <taxon>Bacteria</taxon>
        <taxon>Bacillati</taxon>
        <taxon>Actinomycetota</taxon>
        <taxon>Actinomycetes</taxon>
        <taxon>Actinomycetales</taxon>
        <taxon>Actinomycetaceae</taxon>
        <taxon>Arcanobacterium</taxon>
    </lineage>
</organism>
<keyword evidence="5 7" id="KW-1133">Transmembrane helix</keyword>
<dbReference type="InterPro" id="IPR000515">
    <property type="entry name" value="MetI-like"/>
</dbReference>
<dbReference type="PROSITE" id="PS50928">
    <property type="entry name" value="ABC_TM1"/>
    <property type="match status" value="1"/>
</dbReference>
<dbReference type="GO" id="GO:0005886">
    <property type="term" value="C:plasma membrane"/>
    <property type="evidence" value="ECO:0007669"/>
    <property type="project" value="UniProtKB-SubCell"/>
</dbReference>
<dbReference type="PANTHER" id="PTHR30450">
    <property type="entry name" value="ABC TRANSPORTER PERMEASE"/>
    <property type="match status" value="1"/>
</dbReference>
<evidence type="ECO:0000256" key="4">
    <source>
        <dbReference type="ARBA" id="ARBA00022692"/>
    </source>
</evidence>
<keyword evidence="6 7" id="KW-0472">Membrane</keyword>
<feature type="transmembrane region" description="Helical" evidence="7">
    <location>
        <begin position="179"/>
        <end position="205"/>
    </location>
</feature>
<dbReference type="PANTHER" id="PTHR30450:SF1">
    <property type="entry name" value="D-METHIONINE TRANSPORT SYSTEM PERMEASE PROTEIN METI-RELATED"/>
    <property type="match status" value="1"/>
</dbReference>
<dbReference type="GO" id="GO:0048473">
    <property type="term" value="P:D-methionine transmembrane transport"/>
    <property type="evidence" value="ECO:0007669"/>
    <property type="project" value="TreeGrafter"/>
</dbReference>
<dbReference type="InterPro" id="IPR051322">
    <property type="entry name" value="AA_ABC_Transporter_Permease"/>
</dbReference>
<dbReference type="Pfam" id="PF00528">
    <property type="entry name" value="BPD_transp_1"/>
    <property type="match status" value="1"/>
</dbReference>
<dbReference type="Proteomes" id="UP000293036">
    <property type="component" value="Unassembled WGS sequence"/>
</dbReference>
<dbReference type="RefSeq" id="WP_131280510.1">
    <property type="nucleotide sequence ID" value="NZ_JBHSLR010000009.1"/>
</dbReference>
<reference evidence="9 10" key="1">
    <citation type="submission" date="2019-02" db="EMBL/GenBank/DDBJ databases">
        <title>Arcanobacterium bovis sp. nov., isolated from the milk of a cow with mastitis.</title>
        <authorList>
            <person name="Sammra O."/>
            <person name="Foster G."/>
            <person name="Hassan A."/>
            <person name="Alssahen M."/>
            <person name="Laemmler C."/>
            <person name="Borowiak M."/>
            <person name="Malorny B."/>
            <person name="Abdulmawjood A."/>
        </authorList>
    </citation>
    <scope>NUCLEOTIDE SEQUENCE [LARGE SCALE GENOMIC DNA]</scope>
    <source>
        <strain evidence="9 10">C605018/01/1</strain>
    </source>
</reference>
<dbReference type="CDD" id="cd06261">
    <property type="entry name" value="TM_PBP2"/>
    <property type="match status" value="1"/>
</dbReference>
<comment type="caution">
    <text evidence="9">The sequence shown here is derived from an EMBL/GenBank/DDBJ whole genome shotgun (WGS) entry which is preliminary data.</text>
</comment>
<feature type="transmembrane region" description="Helical" evidence="7">
    <location>
        <begin position="44"/>
        <end position="65"/>
    </location>
</feature>
<evidence type="ECO:0000256" key="3">
    <source>
        <dbReference type="ARBA" id="ARBA00022475"/>
    </source>
</evidence>
<comment type="similarity">
    <text evidence="7">Belongs to the binding-protein-dependent transport system permease family.</text>
</comment>
<keyword evidence="4 7" id="KW-0812">Transmembrane</keyword>
<dbReference type="OrthoDB" id="9793490at2"/>
<sequence length="246" mass="26551">MSTFICVSPALVFGTQPFLSSDNTWFNNPAVKQMLLPATIESLLMIFVATFFTVVIGLPLGVLLAESRKGGVVQNVVVNKLLGTVINLGRAIPFIILAIVVLFAIRALHLPWLTAIGWQAFTIALVVSAIPYFARMVESNVLAVESGKVEAAQMMGASRFTVMWGVLVRESLPSIIQSITILTITIIGYSAMASAVGGGGLGALAINYGYQRYQFDVIVIVVVVILILVQIIQMIGDMLSRLVDHR</sequence>
<evidence type="ECO:0000256" key="7">
    <source>
        <dbReference type="RuleBase" id="RU363032"/>
    </source>
</evidence>
<feature type="domain" description="ABC transmembrane type-1" evidence="8">
    <location>
        <begin position="39"/>
        <end position="236"/>
    </location>
</feature>
<dbReference type="AlphaFoldDB" id="A0A4Q9V053"/>
<proteinExistence type="inferred from homology"/>
<dbReference type="EMBL" id="SJDT01000003">
    <property type="protein sequence ID" value="TBW22033.1"/>
    <property type="molecule type" value="Genomic_DNA"/>
</dbReference>
<feature type="transmembrane region" description="Helical" evidence="7">
    <location>
        <begin position="85"/>
        <end position="105"/>
    </location>
</feature>
<dbReference type="InterPro" id="IPR035906">
    <property type="entry name" value="MetI-like_sf"/>
</dbReference>
<gene>
    <name evidence="9" type="ORF">EZJ44_04130</name>
</gene>
<evidence type="ECO:0000313" key="9">
    <source>
        <dbReference type="EMBL" id="TBW22033.1"/>
    </source>
</evidence>
<feature type="transmembrane region" description="Helical" evidence="7">
    <location>
        <begin position="217"/>
        <end position="236"/>
    </location>
</feature>
<name>A0A4Q9V053_9ACTO</name>
<dbReference type="SUPFAM" id="SSF161098">
    <property type="entry name" value="MetI-like"/>
    <property type="match status" value="1"/>
</dbReference>
<keyword evidence="2 7" id="KW-0813">Transport</keyword>
<feature type="transmembrane region" description="Helical" evidence="7">
    <location>
        <begin position="111"/>
        <end position="134"/>
    </location>
</feature>